<dbReference type="EMBL" id="LN555523">
    <property type="protein sequence ID" value="CED93097.1"/>
    <property type="molecule type" value="Genomic_DNA"/>
</dbReference>
<comment type="catalytic activity">
    <reaction evidence="9">
        <text>7,8-dihydroneopterin = 6-hydroxymethyl-7,8-dihydropterin + glycolaldehyde</text>
        <dbReference type="Rhea" id="RHEA:10540"/>
        <dbReference type="ChEBI" id="CHEBI:17001"/>
        <dbReference type="ChEBI" id="CHEBI:17071"/>
        <dbReference type="ChEBI" id="CHEBI:44841"/>
        <dbReference type="EC" id="4.1.2.25"/>
    </reaction>
</comment>
<name>A0A1V1HYZ1_9FIRM</name>
<evidence type="ECO:0000256" key="9">
    <source>
        <dbReference type="RuleBase" id="RU362079"/>
    </source>
</evidence>
<dbReference type="PANTHER" id="PTHR43071">
    <property type="entry name" value="2-AMINO-4-HYDROXY-6-HYDROXYMETHYLDIHYDROPTERIDINE PYROPHOSPHOKINASE"/>
    <property type="match status" value="1"/>
</dbReference>
<dbReference type="SUPFAM" id="SSF55083">
    <property type="entry name" value="6-hydroxymethyl-7,8-dihydropterin pyrophosphokinase, HPPK"/>
    <property type="match status" value="1"/>
</dbReference>
<proteinExistence type="inferred from homology"/>
<evidence type="ECO:0000256" key="7">
    <source>
        <dbReference type="ARBA" id="ARBA00022840"/>
    </source>
</evidence>
<dbReference type="Gene3D" id="3.30.1130.10">
    <property type="match status" value="1"/>
</dbReference>
<dbReference type="SMART" id="SM00905">
    <property type="entry name" value="FolB"/>
    <property type="match status" value="1"/>
</dbReference>
<evidence type="ECO:0000313" key="11">
    <source>
        <dbReference type="EMBL" id="CED93097.1"/>
    </source>
</evidence>
<evidence type="ECO:0000256" key="5">
    <source>
        <dbReference type="ARBA" id="ARBA00022741"/>
    </source>
</evidence>
<comment type="similarity">
    <text evidence="3">In the N-terminal section; belongs to the DHNA family.</text>
</comment>
<evidence type="ECO:0000313" key="12">
    <source>
        <dbReference type="Proteomes" id="UP000245622"/>
    </source>
</evidence>
<protein>
    <recommendedName>
        <fullName evidence="9">Bifunctional folate synthesis protein</fullName>
    </recommendedName>
    <domain>
        <recommendedName>
            <fullName evidence="9">Dihydroneopterin aldolase</fullName>
            <shortName evidence="9">DHNA</shortName>
            <ecNumber evidence="9">4.1.2.25</ecNumber>
        </recommendedName>
        <alternativeName>
            <fullName evidence="9">7,8-dihydroneopterin aldolase</fullName>
        </alternativeName>
    </domain>
    <domain>
        <recommendedName>
            <fullName evidence="9">2-amino-4-hydroxy-6-hydroxymethyldihydropteridine pyrophosphokinase</fullName>
            <ecNumber evidence="9">2.7.6.3</ecNumber>
        </recommendedName>
        <alternativeName>
            <fullName evidence="9">6-hydroxymethyl-7,8-dihydropterin pyrophosphokinase</fullName>
            <shortName evidence="9">PPPK</shortName>
        </alternativeName>
        <alternativeName>
            <fullName evidence="9">7,8-dihydro-6-hydroxymethylpterin pyrophosphokinase</fullName>
            <shortName evidence="9">HPPK</shortName>
        </alternativeName>
    </domain>
</protein>
<dbReference type="PANTHER" id="PTHR43071:SF1">
    <property type="entry name" value="2-AMINO-4-HYDROXY-6-HYDROXYMETHYLDIHYDROPTERIDINE PYROPHOSPHOKINASE"/>
    <property type="match status" value="1"/>
</dbReference>
<dbReference type="InterPro" id="IPR000550">
    <property type="entry name" value="Hppk"/>
</dbReference>
<keyword evidence="9 11" id="KW-0456">Lyase</keyword>
<dbReference type="RefSeq" id="WP_180702845.1">
    <property type="nucleotide sequence ID" value="NZ_JAVSGX010000068.1"/>
</dbReference>
<keyword evidence="6 11" id="KW-0418">Kinase</keyword>
<gene>
    <name evidence="11" type="ORF">CRIB_340</name>
</gene>
<dbReference type="Proteomes" id="UP000245622">
    <property type="component" value="Chromosome 1"/>
</dbReference>
<keyword evidence="8 9" id="KW-0289">Folate biosynthesis</keyword>
<accession>A0A1V1HYZ1</accession>
<dbReference type="AlphaFoldDB" id="A0A1V1HYZ1"/>
<keyword evidence="5" id="KW-0547">Nucleotide-binding</keyword>
<dbReference type="NCBIfam" id="TIGR01498">
    <property type="entry name" value="folK"/>
    <property type="match status" value="1"/>
</dbReference>
<dbReference type="GeneID" id="82204525"/>
<comment type="pathway">
    <text evidence="2">Cofactor biosynthesis; tetrahydrofolate biosynthesis; 2-amino-4-hydroxy-6-hydroxymethyl-7,8-dihydropteridine diphosphate from 7,8-dihydroneopterin triphosphate: step 4/4.</text>
</comment>
<evidence type="ECO:0000256" key="2">
    <source>
        <dbReference type="ARBA" id="ARBA00005051"/>
    </source>
</evidence>
<comment type="catalytic activity">
    <reaction evidence="1">
        <text>6-hydroxymethyl-7,8-dihydropterin + ATP = (7,8-dihydropterin-6-yl)methyl diphosphate + AMP + H(+)</text>
        <dbReference type="Rhea" id="RHEA:11412"/>
        <dbReference type="ChEBI" id="CHEBI:15378"/>
        <dbReference type="ChEBI" id="CHEBI:30616"/>
        <dbReference type="ChEBI" id="CHEBI:44841"/>
        <dbReference type="ChEBI" id="CHEBI:72950"/>
        <dbReference type="ChEBI" id="CHEBI:456215"/>
        <dbReference type="EC" id="2.7.6.3"/>
    </reaction>
</comment>
<evidence type="ECO:0000256" key="3">
    <source>
        <dbReference type="ARBA" id="ARBA00009640"/>
    </source>
</evidence>
<dbReference type="EC" id="4.1.2.25" evidence="9"/>
<dbReference type="GO" id="GO:0016301">
    <property type="term" value="F:kinase activity"/>
    <property type="evidence" value="ECO:0007669"/>
    <property type="project" value="UniProtKB-KW"/>
</dbReference>
<evidence type="ECO:0000259" key="10">
    <source>
        <dbReference type="PROSITE" id="PS00794"/>
    </source>
</evidence>
<dbReference type="GO" id="GO:0005524">
    <property type="term" value="F:ATP binding"/>
    <property type="evidence" value="ECO:0007669"/>
    <property type="project" value="UniProtKB-KW"/>
</dbReference>
<dbReference type="UniPathway" id="UPA00077">
    <property type="reaction ID" value="UER00154"/>
</dbReference>
<keyword evidence="7" id="KW-0067">ATP-binding</keyword>
<dbReference type="InterPro" id="IPR043133">
    <property type="entry name" value="GTP-CH-I_C/QueF"/>
</dbReference>
<organism evidence="11 12">
    <name type="scientific">Romboutsia ilealis</name>
    <dbReference type="NCBI Taxonomy" id="1115758"/>
    <lineage>
        <taxon>Bacteria</taxon>
        <taxon>Bacillati</taxon>
        <taxon>Bacillota</taxon>
        <taxon>Clostridia</taxon>
        <taxon>Peptostreptococcales</taxon>
        <taxon>Peptostreptococcaceae</taxon>
        <taxon>Romboutsia</taxon>
    </lineage>
</organism>
<sequence length="272" mass="31841">MDKIHIKDLEIIAFHGAIPEEKVLGQKFVLSFELDVDLRQAGKNDDLTKTVHYGELAQKVEEEFTKTSYDLVEKAAEEICEFVLLDYPLVKKVKLLLKKPWAPTRKHVEYVGVEIERKWSKVYIAAGANLGDKEETLKEAIDKIDKRKDCVVTKVSNFYTTDPVGYEDQDKFVNCVFEIDTLQTPSELMDTLLEVEKDFKRERIIRWGPRTLDLDIIFYDDIISYDEHILIPHPRAHERQFVMRPMCDINPYYVHPIYRKRVMDISSELGEL</sequence>
<dbReference type="InterPro" id="IPR035907">
    <property type="entry name" value="Hppk_sf"/>
</dbReference>
<comment type="function">
    <text evidence="9">Catalyzes the conversion of 7,8-dihydroneopterin to 6-hydroxymethyl-7,8-dihydropterin.</text>
</comment>
<dbReference type="KEGG" id="ril:CRIB_340"/>
<dbReference type="CDD" id="cd00534">
    <property type="entry name" value="DHNA_DHNTPE"/>
    <property type="match status" value="1"/>
</dbReference>
<dbReference type="InterPro" id="IPR006156">
    <property type="entry name" value="Dihydroneopterin_aldolase"/>
</dbReference>
<dbReference type="NCBIfam" id="TIGR00526">
    <property type="entry name" value="folB_dom"/>
    <property type="match status" value="1"/>
</dbReference>
<dbReference type="GO" id="GO:0046654">
    <property type="term" value="P:tetrahydrofolate biosynthetic process"/>
    <property type="evidence" value="ECO:0007669"/>
    <property type="project" value="UniProtKB-UniRule"/>
</dbReference>
<dbReference type="GO" id="GO:0003848">
    <property type="term" value="F:2-amino-4-hydroxy-6-hydroxymethyldihydropteridine diphosphokinase activity"/>
    <property type="evidence" value="ECO:0007669"/>
    <property type="project" value="UniProtKB-EC"/>
</dbReference>
<comment type="similarity">
    <text evidence="9">Belongs to the DHNA family.</text>
</comment>
<comment type="pathway">
    <text evidence="9">Cofactor biosynthesis; tetrahydrofolate biosynthesis; 2-amino-4-hydroxy-6-hydroxymethyl-7,8-dihydropteridine diphosphate from 7,8-dihydroneopterin triphosphate: step 3/4.</text>
</comment>
<evidence type="ECO:0000256" key="8">
    <source>
        <dbReference type="ARBA" id="ARBA00022909"/>
    </source>
</evidence>
<dbReference type="Pfam" id="PF01288">
    <property type="entry name" value="HPPK"/>
    <property type="match status" value="1"/>
</dbReference>
<dbReference type="InterPro" id="IPR006157">
    <property type="entry name" value="FolB_dom"/>
</dbReference>
<keyword evidence="4 11" id="KW-0808">Transferase</keyword>
<dbReference type="CDD" id="cd00483">
    <property type="entry name" value="HPPK"/>
    <property type="match status" value="1"/>
</dbReference>
<keyword evidence="12" id="KW-1185">Reference proteome</keyword>
<dbReference type="Gene3D" id="3.30.70.560">
    <property type="entry name" value="7,8-Dihydro-6-hydroxymethylpterin-pyrophosphokinase HPPK"/>
    <property type="match status" value="1"/>
</dbReference>
<dbReference type="Pfam" id="PF02152">
    <property type="entry name" value="FolB"/>
    <property type="match status" value="1"/>
</dbReference>
<dbReference type="NCBIfam" id="TIGR00525">
    <property type="entry name" value="folB"/>
    <property type="match status" value="1"/>
</dbReference>
<evidence type="ECO:0000256" key="4">
    <source>
        <dbReference type="ARBA" id="ARBA00022679"/>
    </source>
</evidence>
<dbReference type="SUPFAM" id="SSF55620">
    <property type="entry name" value="Tetrahydrobiopterin biosynthesis enzymes-like"/>
    <property type="match status" value="1"/>
</dbReference>
<feature type="domain" description="7,8-dihydro-6-hydroxymethylpterin-pyrophosphokinase" evidence="10">
    <location>
        <begin position="206"/>
        <end position="217"/>
    </location>
</feature>
<dbReference type="EC" id="2.7.6.3" evidence="9"/>
<reference evidence="11 12" key="1">
    <citation type="submission" date="2014-04" db="EMBL/GenBank/DDBJ databases">
        <authorList>
            <person name="Hornung B.V."/>
        </authorList>
    </citation>
    <scope>NUCLEOTIDE SEQUENCE [LARGE SCALE GENOMIC DNA]</scope>
    <source>
        <strain evidence="11 12">CRIB</strain>
    </source>
</reference>
<dbReference type="GO" id="GO:0046656">
    <property type="term" value="P:folic acid biosynthetic process"/>
    <property type="evidence" value="ECO:0007669"/>
    <property type="project" value="UniProtKB-UniRule"/>
</dbReference>
<dbReference type="PROSITE" id="PS00794">
    <property type="entry name" value="HPPK"/>
    <property type="match status" value="1"/>
</dbReference>
<evidence type="ECO:0000256" key="1">
    <source>
        <dbReference type="ARBA" id="ARBA00000198"/>
    </source>
</evidence>
<evidence type="ECO:0000256" key="6">
    <source>
        <dbReference type="ARBA" id="ARBA00022777"/>
    </source>
</evidence>
<dbReference type="GO" id="GO:0004150">
    <property type="term" value="F:dihydroneopterin aldolase activity"/>
    <property type="evidence" value="ECO:0007669"/>
    <property type="project" value="UniProtKB-UniRule"/>
</dbReference>